<sequence>MVAWILCSFLFLLGLRAAVVLWWRPRKIEHHFCRQGIRGPPYRFFIGNVKEIVGMMIKASSDHSFPNSSHNILPRVLPFYHHWKKIYGSKFLVWFGPTLLIPVMAKSVVEMLEKWSAMLADSGEVEIEVSEWFQTLTEDVITRTAFGSSYEDGKAIFRLQAQQMVLASQAFDKVYIPGYRFLPTRTNVNSWRLDREIRKSLMKLIDRRHENSIESSSKDLLGLMIRASKSSPSSTITVNDIVEECKGFFFAGKQTTSNLLTWTMILMAMHPQWQIQARDEVLRVCGARDVPSKDDVTKLKTECRETNNLG</sequence>
<gene>
    <name evidence="10" type="primary">CYP734A1</name>
    <name evidence="10" type="ORF">SDJN03_09192</name>
</gene>
<evidence type="ECO:0000313" key="11">
    <source>
        <dbReference type="Proteomes" id="UP000685013"/>
    </source>
</evidence>
<dbReference type="Proteomes" id="UP000685013">
    <property type="component" value="Chromosome 5"/>
</dbReference>
<evidence type="ECO:0000256" key="7">
    <source>
        <dbReference type="ARBA" id="ARBA00023033"/>
    </source>
</evidence>
<dbReference type="GO" id="GO:0010268">
    <property type="term" value="P:brassinosteroid homeostasis"/>
    <property type="evidence" value="ECO:0007669"/>
    <property type="project" value="TreeGrafter"/>
</dbReference>
<comment type="subcellular location">
    <subcellularLocation>
        <location evidence="1">Membrane</location>
        <topology evidence="1">Single-pass membrane protein</topology>
    </subcellularLocation>
</comment>
<dbReference type="GO" id="GO:0016705">
    <property type="term" value="F:oxidoreductase activity, acting on paired donors, with incorporation or reduction of molecular oxygen"/>
    <property type="evidence" value="ECO:0007669"/>
    <property type="project" value="InterPro"/>
</dbReference>
<comment type="similarity">
    <text evidence="2">Belongs to the cytochrome P450 family.</text>
</comment>
<evidence type="ECO:0000256" key="8">
    <source>
        <dbReference type="ARBA" id="ARBA00023136"/>
    </source>
</evidence>
<organism evidence="10 11">
    <name type="scientific">Cucurbita argyrosperma subsp. sororia</name>
    <dbReference type="NCBI Taxonomy" id="37648"/>
    <lineage>
        <taxon>Eukaryota</taxon>
        <taxon>Viridiplantae</taxon>
        <taxon>Streptophyta</taxon>
        <taxon>Embryophyta</taxon>
        <taxon>Tracheophyta</taxon>
        <taxon>Spermatophyta</taxon>
        <taxon>Magnoliopsida</taxon>
        <taxon>eudicotyledons</taxon>
        <taxon>Gunneridae</taxon>
        <taxon>Pentapetalae</taxon>
        <taxon>rosids</taxon>
        <taxon>fabids</taxon>
        <taxon>Cucurbitales</taxon>
        <taxon>Cucurbitaceae</taxon>
        <taxon>Cucurbiteae</taxon>
        <taxon>Cucurbita</taxon>
    </lineage>
</organism>
<keyword evidence="6" id="KW-0408">Iron</keyword>
<evidence type="ECO:0000256" key="4">
    <source>
        <dbReference type="ARBA" id="ARBA00022723"/>
    </source>
</evidence>
<evidence type="ECO:0000256" key="6">
    <source>
        <dbReference type="ARBA" id="ARBA00023004"/>
    </source>
</evidence>
<dbReference type="GO" id="GO:0004497">
    <property type="term" value="F:monooxygenase activity"/>
    <property type="evidence" value="ECO:0007669"/>
    <property type="project" value="UniProtKB-KW"/>
</dbReference>
<dbReference type="GO" id="GO:0016020">
    <property type="term" value="C:membrane"/>
    <property type="evidence" value="ECO:0007669"/>
    <property type="project" value="UniProtKB-SubCell"/>
</dbReference>
<feature type="signal peptide" evidence="9">
    <location>
        <begin position="1"/>
        <end position="17"/>
    </location>
</feature>
<keyword evidence="4" id="KW-0479">Metal-binding</keyword>
<proteinExistence type="inferred from homology"/>
<dbReference type="GO" id="GO:0020037">
    <property type="term" value="F:heme binding"/>
    <property type="evidence" value="ECO:0007669"/>
    <property type="project" value="InterPro"/>
</dbReference>
<dbReference type="GO" id="GO:0005506">
    <property type="term" value="F:iron ion binding"/>
    <property type="evidence" value="ECO:0007669"/>
    <property type="project" value="InterPro"/>
</dbReference>
<dbReference type="EMBL" id="JAGKQH010000005">
    <property type="protein sequence ID" value="KAG6599414.1"/>
    <property type="molecule type" value="Genomic_DNA"/>
</dbReference>
<dbReference type="PANTHER" id="PTHR24282">
    <property type="entry name" value="CYTOCHROME P450 FAMILY MEMBER"/>
    <property type="match status" value="1"/>
</dbReference>
<dbReference type="PANTHER" id="PTHR24282:SF224">
    <property type="entry name" value="CYTOCHROME P450 734A1"/>
    <property type="match status" value="1"/>
</dbReference>
<protein>
    <submittedName>
        <fullName evidence="10">Cytochrome P450 734A1</fullName>
    </submittedName>
</protein>
<keyword evidence="3" id="KW-0349">Heme</keyword>
<dbReference type="AlphaFoldDB" id="A0AAV6NKT7"/>
<evidence type="ECO:0000313" key="10">
    <source>
        <dbReference type="EMBL" id="KAG6599414.1"/>
    </source>
</evidence>
<dbReference type="Pfam" id="PF00067">
    <property type="entry name" value="p450"/>
    <property type="match status" value="1"/>
</dbReference>
<accession>A0AAV6NKT7</accession>
<keyword evidence="7" id="KW-0503">Monooxygenase</keyword>
<evidence type="ECO:0000256" key="9">
    <source>
        <dbReference type="SAM" id="SignalP"/>
    </source>
</evidence>
<keyword evidence="11" id="KW-1185">Reference proteome</keyword>
<name>A0AAV6NKT7_9ROSI</name>
<comment type="caution">
    <text evidence="10">The sequence shown here is derived from an EMBL/GenBank/DDBJ whole genome shotgun (WGS) entry which is preliminary data.</text>
</comment>
<reference evidence="10 11" key="1">
    <citation type="journal article" date="2021" name="Hortic Res">
        <title>The domestication of Cucurbita argyrosperma as revealed by the genome of its wild relative.</title>
        <authorList>
            <person name="Barrera-Redondo J."/>
            <person name="Sanchez-de la Vega G."/>
            <person name="Aguirre-Liguori J.A."/>
            <person name="Castellanos-Morales G."/>
            <person name="Gutierrez-Guerrero Y.T."/>
            <person name="Aguirre-Dugua X."/>
            <person name="Aguirre-Planter E."/>
            <person name="Tenaillon M.I."/>
            <person name="Lira-Saade R."/>
            <person name="Eguiarte L.E."/>
        </authorList>
    </citation>
    <scope>NUCLEOTIDE SEQUENCE [LARGE SCALE GENOMIC DNA]</scope>
    <source>
        <strain evidence="10">JBR-2021</strain>
    </source>
</reference>
<evidence type="ECO:0000256" key="2">
    <source>
        <dbReference type="ARBA" id="ARBA00010617"/>
    </source>
</evidence>
<feature type="chain" id="PRO_5043697683" evidence="9">
    <location>
        <begin position="18"/>
        <end position="310"/>
    </location>
</feature>
<evidence type="ECO:0000256" key="1">
    <source>
        <dbReference type="ARBA" id="ARBA00004167"/>
    </source>
</evidence>
<keyword evidence="5" id="KW-0560">Oxidoreductase</keyword>
<dbReference type="InterPro" id="IPR050665">
    <property type="entry name" value="Cytochrome_P450_Monooxygen"/>
</dbReference>
<evidence type="ECO:0000256" key="5">
    <source>
        <dbReference type="ARBA" id="ARBA00023002"/>
    </source>
</evidence>
<keyword evidence="8" id="KW-0472">Membrane</keyword>
<feature type="non-terminal residue" evidence="10">
    <location>
        <position position="1"/>
    </location>
</feature>
<evidence type="ECO:0000256" key="3">
    <source>
        <dbReference type="ARBA" id="ARBA00022617"/>
    </source>
</evidence>
<keyword evidence="9" id="KW-0732">Signal</keyword>
<dbReference type="GO" id="GO:0016131">
    <property type="term" value="P:brassinosteroid metabolic process"/>
    <property type="evidence" value="ECO:0007669"/>
    <property type="project" value="TreeGrafter"/>
</dbReference>
<dbReference type="InterPro" id="IPR001128">
    <property type="entry name" value="Cyt_P450"/>
</dbReference>